<gene>
    <name evidence="2" type="ORF">LF65_01178</name>
</gene>
<dbReference type="Gene3D" id="3.90.550.10">
    <property type="entry name" value="Spore Coat Polysaccharide Biosynthesis Protein SpsA, Chain A"/>
    <property type="match status" value="1"/>
</dbReference>
<dbReference type="STRING" id="1520.LF65_01178"/>
<proteinExistence type="predicted"/>
<dbReference type="KEGG" id="cbei:LF65_01178"/>
<accession>A0A0B5QIM7</accession>
<dbReference type="EMBL" id="CP010086">
    <property type="protein sequence ID" value="AJG97792.1"/>
    <property type="molecule type" value="Genomic_DNA"/>
</dbReference>
<dbReference type="PANTHER" id="PTHR22916">
    <property type="entry name" value="GLYCOSYLTRANSFERASE"/>
    <property type="match status" value="1"/>
</dbReference>
<dbReference type="GO" id="GO:0016758">
    <property type="term" value="F:hexosyltransferase activity"/>
    <property type="evidence" value="ECO:0007669"/>
    <property type="project" value="UniProtKB-ARBA"/>
</dbReference>
<organism evidence="2 3">
    <name type="scientific">Clostridium beijerinckii</name>
    <name type="common">Clostridium MP</name>
    <dbReference type="NCBI Taxonomy" id="1520"/>
    <lineage>
        <taxon>Bacteria</taxon>
        <taxon>Bacillati</taxon>
        <taxon>Bacillota</taxon>
        <taxon>Clostridia</taxon>
        <taxon>Eubacteriales</taxon>
        <taxon>Clostridiaceae</taxon>
        <taxon>Clostridium</taxon>
    </lineage>
</organism>
<sequence length="266" mass="31036">MCKISVIIPYYNRESTLKRALDSVLNQTYKDYEIILIDDGSTDKSKFIVKEYIRNNKNVKILSLSQSNSGAAAARNLGVRNASGEYIAFLDSDDSWENDKLQIQLKYMEELDLDLISTNINIRMHNKIVKKYCTAINKEISFKKSLFKHYAYTPSVVMKKSAFLELGMFPESMKLGEDIYLFERCIRKYRCYVISDFLTNVYKPMYGNSGLTADIKAGQKALINNLRLIVKENNLFDQKVNALEYYFAFIFSYIKYFRRIILCKIR</sequence>
<dbReference type="PANTHER" id="PTHR22916:SF3">
    <property type="entry name" value="UDP-GLCNAC:BETAGAL BETA-1,3-N-ACETYLGLUCOSAMINYLTRANSFERASE-LIKE PROTEIN 1"/>
    <property type="match status" value="1"/>
</dbReference>
<dbReference type="AlphaFoldDB" id="A0A0B5QIM7"/>
<name>A0A0B5QIM7_CLOBE</name>
<evidence type="ECO:0000313" key="3">
    <source>
        <dbReference type="Proteomes" id="UP000031866"/>
    </source>
</evidence>
<dbReference type="Pfam" id="PF00535">
    <property type="entry name" value="Glycos_transf_2"/>
    <property type="match status" value="1"/>
</dbReference>
<evidence type="ECO:0000259" key="1">
    <source>
        <dbReference type="Pfam" id="PF00535"/>
    </source>
</evidence>
<evidence type="ECO:0000313" key="2">
    <source>
        <dbReference type="EMBL" id="AJG97792.1"/>
    </source>
</evidence>
<dbReference type="InterPro" id="IPR001173">
    <property type="entry name" value="Glyco_trans_2-like"/>
</dbReference>
<dbReference type="Proteomes" id="UP000031866">
    <property type="component" value="Chromosome"/>
</dbReference>
<dbReference type="CDD" id="cd00761">
    <property type="entry name" value="Glyco_tranf_GTA_type"/>
    <property type="match status" value="1"/>
</dbReference>
<dbReference type="RefSeq" id="WP_041894796.1">
    <property type="nucleotide sequence ID" value="NZ_CP010086.2"/>
</dbReference>
<dbReference type="OrthoDB" id="9785185at2"/>
<protein>
    <recommendedName>
        <fullName evidence="1">Glycosyltransferase 2-like domain-containing protein</fullName>
    </recommendedName>
</protein>
<dbReference type="SUPFAM" id="SSF53448">
    <property type="entry name" value="Nucleotide-diphospho-sugar transferases"/>
    <property type="match status" value="1"/>
</dbReference>
<feature type="domain" description="Glycosyltransferase 2-like" evidence="1">
    <location>
        <begin position="5"/>
        <end position="134"/>
    </location>
</feature>
<dbReference type="InterPro" id="IPR029044">
    <property type="entry name" value="Nucleotide-diphossugar_trans"/>
</dbReference>
<reference evidence="3" key="1">
    <citation type="submission" date="2014-12" db="EMBL/GenBank/DDBJ databases">
        <title>Genome sequence of Clostridium beijerinckii strain 59B.</title>
        <authorList>
            <person name="Little G.T."/>
            <person name="Minton N.P."/>
        </authorList>
    </citation>
    <scope>NUCLEOTIDE SEQUENCE [LARGE SCALE GENOMIC DNA]</scope>
    <source>
        <strain evidence="3">59B</strain>
    </source>
</reference>